<sequence>MALQRRRVLRTAGVSTLAALAGCSSLSGLDSESSTETYALHVDSIDASPVEYALYELDESPLFGDPARTALEAVLPDGRHTTYGYTPLPDGGYVTHESRYYQLSNTVTGRERMERTLVRAERVPSDDVPADPVRLDSLDRPSARVVKILHSHTQSGGESMTDLLHGSAYVLRRPAERRSRLATGDLDGRVVTMTDSDTWAYRLHVTREPVVETAYTALAIEVAESRAAFREVVFGARIDVDLAPSALPPEARDRLVRAIDRGEYSESAPLSESFDTLLAELDLAGVDESVNRRLLWYDGDFYRYALYIQRDEH</sequence>
<dbReference type="Proteomes" id="UP000628840">
    <property type="component" value="Unassembled WGS sequence"/>
</dbReference>
<comment type="caution">
    <text evidence="1">The sequence shown here is derived from an EMBL/GenBank/DDBJ whole genome shotgun (WGS) entry which is preliminary data.</text>
</comment>
<dbReference type="OrthoDB" id="313493at2157"/>
<dbReference type="RefSeq" id="WP_188884227.1">
    <property type="nucleotide sequence ID" value="NZ_BMPF01000005.1"/>
</dbReference>
<dbReference type="InterPro" id="IPR006311">
    <property type="entry name" value="TAT_signal"/>
</dbReference>
<name>A0A830FCX5_9EURY</name>
<evidence type="ECO:0000313" key="2">
    <source>
        <dbReference type="Proteomes" id="UP000628840"/>
    </source>
</evidence>
<proteinExistence type="predicted"/>
<gene>
    <name evidence="1" type="ORF">GCM10009037_27210</name>
</gene>
<protein>
    <submittedName>
        <fullName evidence="1">Uncharacterized protein</fullName>
    </submittedName>
</protein>
<accession>A0A830FCX5</accession>
<reference evidence="1 2" key="1">
    <citation type="journal article" date="2019" name="Int. J. Syst. Evol. Microbiol.">
        <title>The Global Catalogue of Microorganisms (GCM) 10K type strain sequencing project: providing services to taxonomists for standard genome sequencing and annotation.</title>
        <authorList>
            <consortium name="The Broad Institute Genomics Platform"/>
            <consortium name="The Broad Institute Genome Sequencing Center for Infectious Disease"/>
            <person name="Wu L."/>
            <person name="Ma J."/>
        </authorList>
    </citation>
    <scope>NUCLEOTIDE SEQUENCE [LARGE SCALE GENOMIC DNA]</scope>
    <source>
        <strain evidence="1 2">JCM 19585</strain>
    </source>
</reference>
<evidence type="ECO:0000313" key="1">
    <source>
        <dbReference type="EMBL" id="GGL42242.1"/>
    </source>
</evidence>
<dbReference type="PROSITE" id="PS51257">
    <property type="entry name" value="PROKAR_LIPOPROTEIN"/>
    <property type="match status" value="1"/>
</dbReference>
<dbReference type="AlphaFoldDB" id="A0A830FCX5"/>
<keyword evidence="2" id="KW-1185">Reference proteome</keyword>
<organism evidence="1 2">
    <name type="scientific">Halarchaeum grantii</name>
    <dbReference type="NCBI Taxonomy" id="1193105"/>
    <lineage>
        <taxon>Archaea</taxon>
        <taxon>Methanobacteriati</taxon>
        <taxon>Methanobacteriota</taxon>
        <taxon>Stenosarchaea group</taxon>
        <taxon>Halobacteria</taxon>
        <taxon>Halobacteriales</taxon>
        <taxon>Halobacteriaceae</taxon>
    </lineage>
</organism>
<dbReference type="EMBL" id="BMPF01000005">
    <property type="protein sequence ID" value="GGL42242.1"/>
    <property type="molecule type" value="Genomic_DNA"/>
</dbReference>
<dbReference type="PROSITE" id="PS51318">
    <property type="entry name" value="TAT"/>
    <property type="match status" value="1"/>
</dbReference>